<reference evidence="1 2" key="1">
    <citation type="submission" date="2014-04" db="EMBL/GenBank/DDBJ databases">
        <authorList>
            <consortium name="DOE Joint Genome Institute"/>
            <person name="Kuo A."/>
            <person name="Girlanda M."/>
            <person name="Perotto S."/>
            <person name="Kohler A."/>
            <person name="Nagy L.G."/>
            <person name="Floudas D."/>
            <person name="Copeland A."/>
            <person name="Barry K.W."/>
            <person name="Cichocki N."/>
            <person name="Veneault-Fourrey C."/>
            <person name="LaButti K."/>
            <person name="Lindquist E.A."/>
            <person name="Lipzen A."/>
            <person name="Lundell T."/>
            <person name="Morin E."/>
            <person name="Murat C."/>
            <person name="Sun H."/>
            <person name="Tunlid A."/>
            <person name="Henrissat B."/>
            <person name="Grigoriev I.V."/>
            <person name="Hibbett D.S."/>
            <person name="Martin F."/>
            <person name="Nordberg H.P."/>
            <person name="Cantor M.N."/>
            <person name="Hua S.X."/>
        </authorList>
    </citation>
    <scope>NUCLEOTIDE SEQUENCE [LARGE SCALE GENOMIC DNA]</scope>
    <source>
        <strain evidence="1 2">MUT 4182</strain>
    </source>
</reference>
<dbReference type="PANTHER" id="PTHR48420:SF1">
    <property type="entry name" value="NON-HAEM DIOXYGENASE N-TERMINAL DOMAIN-CONTAINING PROTEIN"/>
    <property type="match status" value="1"/>
</dbReference>
<dbReference type="OrthoDB" id="438224at2759"/>
<evidence type="ECO:0000313" key="2">
    <source>
        <dbReference type="Proteomes" id="UP000054248"/>
    </source>
</evidence>
<dbReference type="EMBL" id="KN823278">
    <property type="protein sequence ID" value="KIO18551.1"/>
    <property type="molecule type" value="Genomic_DNA"/>
</dbReference>
<accession>A0A0C3Q534</accession>
<gene>
    <name evidence="1" type="ORF">M407DRAFT_11830</name>
</gene>
<evidence type="ECO:0000313" key="1">
    <source>
        <dbReference type="EMBL" id="KIO18551.1"/>
    </source>
</evidence>
<keyword evidence="2" id="KW-1185">Reference proteome</keyword>
<dbReference type="AlphaFoldDB" id="A0A0C3Q534"/>
<dbReference type="SUPFAM" id="SSF51197">
    <property type="entry name" value="Clavaminate synthase-like"/>
    <property type="match status" value="1"/>
</dbReference>
<sequence length="400" mass="44058">MLALRATGARPFLRSSLPCRFPPIIQTRPPITPQRTLSTTMTENPRPVRLTTEGAVLISYTDLVSRPQTLQASIETAFGSDPACLGLIVVTDLPTVYPAKRQRLLRLAEKFSSLPDAVKEKYVDDSSKYCFGWSHGKEIMNGKPDTLKGSYYANPIVDVPQVSEELKQQFPEYYSPNIWPAVDEKGVEEFEAAFKDLGLLAVSWPRLANPSSYSPGRWRHAASQHLSDRSTTLESLISTSQTTKARLLHYFPPEKPASADVSDDSWCGTHLDNSMLTGLCSALYLKKDNPNDPAVEVSAPSLDAGLYIHTRGGEIKKVSIPKDALAFQTGEALELCTAGRLRATPHLVKAGSWTPAAALVSRETFALFMQPDTSQVLSTNDTFGTFSKRIFSKHYDNASM</sequence>
<name>A0A0C3Q534_9AGAM</name>
<dbReference type="InterPro" id="IPR027443">
    <property type="entry name" value="IPNS-like_sf"/>
</dbReference>
<protein>
    <submittedName>
        <fullName evidence="1">Uncharacterized protein</fullName>
    </submittedName>
</protein>
<dbReference type="Proteomes" id="UP000054248">
    <property type="component" value="Unassembled WGS sequence"/>
</dbReference>
<dbReference type="HOGENOM" id="CLU_045411_0_0_1"/>
<reference evidence="2" key="2">
    <citation type="submission" date="2015-01" db="EMBL/GenBank/DDBJ databases">
        <title>Evolutionary Origins and Diversification of the Mycorrhizal Mutualists.</title>
        <authorList>
            <consortium name="DOE Joint Genome Institute"/>
            <consortium name="Mycorrhizal Genomics Consortium"/>
            <person name="Kohler A."/>
            <person name="Kuo A."/>
            <person name="Nagy L.G."/>
            <person name="Floudas D."/>
            <person name="Copeland A."/>
            <person name="Barry K.W."/>
            <person name="Cichocki N."/>
            <person name="Veneault-Fourrey C."/>
            <person name="LaButti K."/>
            <person name="Lindquist E.A."/>
            <person name="Lipzen A."/>
            <person name="Lundell T."/>
            <person name="Morin E."/>
            <person name="Murat C."/>
            <person name="Riley R."/>
            <person name="Ohm R."/>
            <person name="Sun H."/>
            <person name="Tunlid A."/>
            <person name="Henrissat B."/>
            <person name="Grigoriev I.V."/>
            <person name="Hibbett D.S."/>
            <person name="Martin F."/>
        </authorList>
    </citation>
    <scope>NUCLEOTIDE SEQUENCE [LARGE SCALE GENOMIC DNA]</scope>
    <source>
        <strain evidence="2">MUT 4182</strain>
    </source>
</reference>
<proteinExistence type="predicted"/>
<dbReference type="PANTHER" id="PTHR48420">
    <property type="entry name" value="NON-HAEM DIOXYGENASE N-TERMINAL DOMAIN-CONTAINING PROTEIN"/>
    <property type="match status" value="1"/>
</dbReference>
<dbReference type="STRING" id="1051891.A0A0C3Q534"/>
<organism evidence="1 2">
    <name type="scientific">Tulasnella calospora MUT 4182</name>
    <dbReference type="NCBI Taxonomy" id="1051891"/>
    <lineage>
        <taxon>Eukaryota</taxon>
        <taxon>Fungi</taxon>
        <taxon>Dikarya</taxon>
        <taxon>Basidiomycota</taxon>
        <taxon>Agaricomycotina</taxon>
        <taxon>Agaricomycetes</taxon>
        <taxon>Cantharellales</taxon>
        <taxon>Tulasnellaceae</taxon>
        <taxon>Tulasnella</taxon>
    </lineage>
</organism>
<dbReference type="Gene3D" id="2.60.120.330">
    <property type="entry name" value="B-lactam Antibiotic, Isopenicillin N Synthase, Chain"/>
    <property type="match status" value="1"/>
</dbReference>